<dbReference type="PANTHER" id="PTHR34818:SF1">
    <property type="entry name" value="PROTEIN BLI-3"/>
    <property type="match status" value="1"/>
</dbReference>
<dbReference type="SUPFAM" id="SSF50475">
    <property type="entry name" value="FMN-binding split barrel"/>
    <property type="match status" value="1"/>
</dbReference>
<dbReference type="EMBL" id="LGFT01000019">
    <property type="protein sequence ID" value="KUK44677.1"/>
    <property type="molecule type" value="Genomic_DNA"/>
</dbReference>
<comment type="caution">
    <text evidence="2">The sequence shown here is derived from an EMBL/GenBank/DDBJ whole genome shotgun (WGS) entry which is preliminary data.</text>
</comment>
<name>A0A101FUH9_9EURY</name>
<sequence>MELKDKILEVIGGEHVAAVATVSEGEPKVRFMALVGNDDLSLTGATMKSSRKVQQIREKPVVAISIWSGKNYSDPYVVMESMTEVYEDMNMKKLFWNPNLEQYFQTPENPDYVVVKFVPQRIEYYGGMVMEAWER</sequence>
<dbReference type="InterPro" id="IPR052917">
    <property type="entry name" value="Stress-Dev_Protein"/>
</dbReference>
<evidence type="ECO:0000259" key="1">
    <source>
        <dbReference type="Pfam" id="PF01243"/>
    </source>
</evidence>
<dbReference type="AlphaFoldDB" id="A0A101FUH9"/>
<accession>A0A101FUH9</accession>
<evidence type="ECO:0000313" key="3">
    <source>
        <dbReference type="Proteomes" id="UP000057043"/>
    </source>
</evidence>
<dbReference type="Gene3D" id="2.30.110.10">
    <property type="entry name" value="Electron Transport, Fmn-binding Protein, Chain A"/>
    <property type="match status" value="1"/>
</dbReference>
<feature type="domain" description="Pyridoxamine 5'-phosphate oxidase N-terminal" evidence="1">
    <location>
        <begin position="3"/>
        <end position="124"/>
    </location>
</feature>
<dbReference type="PATRIC" id="fig|301375.7.peg.605"/>
<reference evidence="2 3" key="1">
    <citation type="journal article" date="2015" name="MBio">
        <title>Genome-Resolved Metagenomic Analysis Reveals Roles for Candidate Phyla and Other Microbial Community Members in Biogeochemical Transformations in Oil Reservoirs.</title>
        <authorList>
            <person name="Hu P."/>
            <person name="Tom L."/>
            <person name="Singh A."/>
            <person name="Thomas B.C."/>
            <person name="Baker B.J."/>
            <person name="Piceno Y.M."/>
            <person name="Andersen G.L."/>
            <person name="Banfield J.F."/>
        </authorList>
    </citation>
    <scope>NUCLEOTIDE SEQUENCE [LARGE SCALE GENOMIC DNA]</scope>
    <source>
        <strain evidence="2">57_489</strain>
    </source>
</reference>
<dbReference type="InterPro" id="IPR012349">
    <property type="entry name" value="Split_barrel_FMN-bd"/>
</dbReference>
<dbReference type="InterPro" id="IPR011576">
    <property type="entry name" value="Pyridox_Oxase_N"/>
</dbReference>
<dbReference type="PANTHER" id="PTHR34818">
    <property type="entry name" value="PROTEIN BLI-3"/>
    <property type="match status" value="1"/>
</dbReference>
<dbReference type="Pfam" id="PF01243">
    <property type="entry name" value="PNPOx_N"/>
    <property type="match status" value="1"/>
</dbReference>
<organism evidence="2 3">
    <name type="scientific">Methanothrix harundinacea</name>
    <dbReference type="NCBI Taxonomy" id="301375"/>
    <lineage>
        <taxon>Archaea</taxon>
        <taxon>Methanobacteriati</taxon>
        <taxon>Methanobacteriota</taxon>
        <taxon>Stenosarchaea group</taxon>
        <taxon>Methanomicrobia</taxon>
        <taxon>Methanotrichales</taxon>
        <taxon>Methanotrichaceae</taxon>
        <taxon>Methanothrix</taxon>
    </lineage>
</organism>
<gene>
    <name evidence="2" type="ORF">XD72_0980</name>
</gene>
<proteinExistence type="predicted"/>
<protein>
    <submittedName>
        <fullName evidence="2">Pyridoxamine 5'-phosphate oxidase-related, FMN-binding</fullName>
    </submittedName>
</protein>
<dbReference type="Proteomes" id="UP000057043">
    <property type="component" value="Unassembled WGS sequence"/>
</dbReference>
<evidence type="ECO:0000313" key="2">
    <source>
        <dbReference type="EMBL" id="KUK44677.1"/>
    </source>
</evidence>